<sequence length="70" mass="8218">MVNIRKDQWSRIKDTIDTLEIKLKENLMPTVKESLGIDFYFDKLHSEIIGIDSRIEGRKEAKKIVERLTA</sequence>
<gene>
    <name evidence="1" type="ORF">LCGC14_0454070</name>
</gene>
<evidence type="ECO:0000313" key="1">
    <source>
        <dbReference type="EMBL" id="KKN68182.1"/>
    </source>
</evidence>
<protein>
    <submittedName>
        <fullName evidence="1">Uncharacterized protein</fullName>
    </submittedName>
</protein>
<organism evidence="1">
    <name type="scientific">marine sediment metagenome</name>
    <dbReference type="NCBI Taxonomy" id="412755"/>
    <lineage>
        <taxon>unclassified sequences</taxon>
        <taxon>metagenomes</taxon>
        <taxon>ecological metagenomes</taxon>
    </lineage>
</organism>
<proteinExistence type="predicted"/>
<dbReference type="EMBL" id="LAZR01000456">
    <property type="protein sequence ID" value="KKN68182.1"/>
    <property type="molecule type" value="Genomic_DNA"/>
</dbReference>
<dbReference type="AlphaFoldDB" id="A0A0F9T035"/>
<reference evidence="1" key="1">
    <citation type="journal article" date="2015" name="Nature">
        <title>Complex archaea that bridge the gap between prokaryotes and eukaryotes.</title>
        <authorList>
            <person name="Spang A."/>
            <person name="Saw J.H."/>
            <person name="Jorgensen S.L."/>
            <person name="Zaremba-Niedzwiedzka K."/>
            <person name="Martijn J."/>
            <person name="Lind A.E."/>
            <person name="van Eijk R."/>
            <person name="Schleper C."/>
            <person name="Guy L."/>
            <person name="Ettema T.J."/>
        </authorList>
    </citation>
    <scope>NUCLEOTIDE SEQUENCE</scope>
</reference>
<name>A0A0F9T035_9ZZZZ</name>
<accession>A0A0F9T035</accession>
<comment type="caution">
    <text evidence="1">The sequence shown here is derived from an EMBL/GenBank/DDBJ whole genome shotgun (WGS) entry which is preliminary data.</text>
</comment>